<evidence type="ECO:0000256" key="1">
    <source>
        <dbReference type="ARBA" id="ARBA00004651"/>
    </source>
</evidence>
<dbReference type="GO" id="GO:0005886">
    <property type="term" value="C:plasma membrane"/>
    <property type="evidence" value="ECO:0007669"/>
    <property type="project" value="UniProtKB-SubCell"/>
</dbReference>
<feature type="transmembrane region" description="Helical" evidence="9">
    <location>
        <begin position="291"/>
        <end position="314"/>
    </location>
</feature>
<dbReference type="InterPro" id="IPR011701">
    <property type="entry name" value="MFS"/>
</dbReference>
<keyword evidence="5 9" id="KW-1133">Transmembrane helix</keyword>
<feature type="transmembrane region" description="Helical" evidence="9">
    <location>
        <begin position="415"/>
        <end position="438"/>
    </location>
</feature>
<protein>
    <submittedName>
        <fullName evidence="11">MFS transporter</fullName>
    </submittedName>
</protein>
<feature type="region of interest" description="Disordered" evidence="8">
    <location>
        <begin position="488"/>
        <end position="514"/>
    </location>
</feature>
<keyword evidence="7" id="KW-0046">Antibiotic resistance</keyword>
<feature type="transmembrane region" description="Helical" evidence="9">
    <location>
        <begin position="253"/>
        <end position="270"/>
    </location>
</feature>
<dbReference type="GO" id="GO:0046677">
    <property type="term" value="P:response to antibiotic"/>
    <property type="evidence" value="ECO:0007669"/>
    <property type="project" value="UniProtKB-KW"/>
</dbReference>
<dbReference type="Gene3D" id="1.20.1720.10">
    <property type="entry name" value="Multidrug resistance protein D"/>
    <property type="match status" value="1"/>
</dbReference>
<keyword evidence="2" id="KW-0813">Transport</keyword>
<keyword evidence="4 9" id="KW-0812">Transmembrane</keyword>
<dbReference type="GO" id="GO:0022857">
    <property type="term" value="F:transmembrane transporter activity"/>
    <property type="evidence" value="ECO:0007669"/>
    <property type="project" value="InterPro"/>
</dbReference>
<reference evidence="11 12" key="1">
    <citation type="submission" date="2018-10" db="EMBL/GenBank/DDBJ databases">
        <title>Isolation, diversity and antifungal activity of actinobacteria from wheat.</title>
        <authorList>
            <person name="Han C."/>
        </authorList>
    </citation>
    <scope>NUCLEOTIDE SEQUENCE [LARGE SCALE GENOMIC DNA]</scope>
    <source>
        <strain evidence="11 12">NEAU-YY642</strain>
    </source>
</reference>
<dbReference type="PRINTS" id="PR01036">
    <property type="entry name" value="TCRTETB"/>
</dbReference>
<dbReference type="AlphaFoldDB" id="A0A3M2LJI7"/>
<evidence type="ECO:0000256" key="6">
    <source>
        <dbReference type="ARBA" id="ARBA00023136"/>
    </source>
</evidence>
<feature type="transmembrane region" description="Helical" evidence="9">
    <location>
        <begin position="32"/>
        <end position="56"/>
    </location>
</feature>
<feature type="transmembrane region" description="Helical" evidence="9">
    <location>
        <begin position="163"/>
        <end position="186"/>
    </location>
</feature>
<evidence type="ECO:0000256" key="2">
    <source>
        <dbReference type="ARBA" id="ARBA00022448"/>
    </source>
</evidence>
<dbReference type="Pfam" id="PF07690">
    <property type="entry name" value="MFS_1"/>
    <property type="match status" value="1"/>
</dbReference>
<sequence>MTPPKGRAVTNSPSPPQSAPVDDESSLGARDWMILVTLCSATFVVGLDFSIVAVALPEIGTALGFATTGDLQWVVTACLLPTASLLLLFGRLSDRAGRRNLFLLGLLLLVATSLVAGLANNPGTLVAARAGQGIAGAMISPTALALLTTVFPEGPKRAKALGINGALLSLGFVVGTIGGGVITSAFNWRWTMLIMAIVGGAVLISGLAVLPADRERTRRALDVPGAVLVSGGLFALVYWVSTGADSGWGSGPTVAALVLAVLLLGAFLLVESRHPSPLVPLPLLNRPSIKWGWVVGLITFGMCGGTTVLLSLYMQEILGWSALETGFGFLAEGLAALVSGLVVSRLITSWGGTRTLVVGLGIQAVGTGAMVVLPNDGNLTLLLVTSGAMGFGHVLAVVAFITAMTSGLGDDEQGVVGGLAQMPQFVGAIGTAALAAIASSRTSALESTRSALDAQLGGLHAGMLAAGLVCLAGVLITVLFLRRPVTPPGEGPSADVNEPPLGSEGSGPAEVAAR</sequence>
<dbReference type="PROSITE" id="PS50850">
    <property type="entry name" value="MFS"/>
    <property type="match status" value="1"/>
</dbReference>
<dbReference type="InterPro" id="IPR020846">
    <property type="entry name" value="MFS_dom"/>
</dbReference>
<evidence type="ECO:0000256" key="3">
    <source>
        <dbReference type="ARBA" id="ARBA00022475"/>
    </source>
</evidence>
<dbReference type="EMBL" id="RFFJ01000109">
    <property type="protein sequence ID" value="RMI37624.1"/>
    <property type="molecule type" value="Genomic_DNA"/>
</dbReference>
<accession>A0A3M2LJI7</accession>
<evidence type="ECO:0000256" key="8">
    <source>
        <dbReference type="SAM" id="MobiDB-lite"/>
    </source>
</evidence>
<dbReference type="PANTHER" id="PTHR42718:SF46">
    <property type="entry name" value="BLR6921 PROTEIN"/>
    <property type="match status" value="1"/>
</dbReference>
<dbReference type="SUPFAM" id="SSF103473">
    <property type="entry name" value="MFS general substrate transporter"/>
    <property type="match status" value="1"/>
</dbReference>
<gene>
    <name evidence="11" type="ORF">EBN88_18650</name>
</gene>
<feature type="transmembrane region" description="Helical" evidence="9">
    <location>
        <begin position="326"/>
        <end position="343"/>
    </location>
</feature>
<dbReference type="Proteomes" id="UP000278673">
    <property type="component" value="Unassembled WGS sequence"/>
</dbReference>
<feature type="transmembrane region" description="Helical" evidence="9">
    <location>
        <begin position="71"/>
        <end position="89"/>
    </location>
</feature>
<feature type="transmembrane region" description="Helical" evidence="9">
    <location>
        <begin position="223"/>
        <end position="241"/>
    </location>
</feature>
<evidence type="ECO:0000256" key="4">
    <source>
        <dbReference type="ARBA" id="ARBA00022692"/>
    </source>
</evidence>
<proteinExistence type="predicted"/>
<feature type="transmembrane region" description="Helical" evidence="9">
    <location>
        <begin position="101"/>
        <end position="119"/>
    </location>
</feature>
<dbReference type="PANTHER" id="PTHR42718">
    <property type="entry name" value="MAJOR FACILITATOR SUPERFAMILY MULTIDRUG TRANSPORTER MFSC"/>
    <property type="match status" value="1"/>
</dbReference>
<keyword evidence="3" id="KW-1003">Cell membrane</keyword>
<evidence type="ECO:0000256" key="9">
    <source>
        <dbReference type="SAM" id="Phobius"/>
    </source>
</evidence>
<feature type="region of interest" description="Disordered" evidence="8">
    <location>
        <begin position="1"/>
        <end position="24"/>
    </location>
</feature>
<evidence type="ECO:0000256" key="7">
    <source>
        <dbReference type="ARBA" id="ARBA00023251"/>
    </source>
</evidence>
<evidence type="ECO:0000313" key="12">
    <source>
        <dbReference type="Proteomes" id="UP000278673"/>
    </source>
</evidence>
<keyword evidence="6 9" id="KW-0472">Membrane</keyword>
<feature type="transmembrane region" description="Helical" evidence="9">
    <location>
        <begin position="379"/>
        <end position="403"/>
    </location>
</feature>
<feature type="transmembrane region" description="Helical" evidence="9">
    <location>
        <begin position="192"/>
        <end position="211"/>
    </location>
</feature>
<feature type="domain" description="Major facilitator superfamily (MFS) profile" evidence="10">
    <location>
        <begin position="34"/>
        <end position="485"/>
    </location>
</feature>
<dbReference type="CDD" id="cd17321">
    <property type="entry name" value="MFS_MMR_MDR_like"/>
    <property type="match status" value="1"/>
</dbReference>
<feature type="transmembrane region" description="Helical" evidence="9">
    <location>
        <begin position="131"/>
        <end position="151"/>
    </location>
</feature>
<comment type="subcellular location">
    <subcellularLocation>
        <location evidence="1">Cell membrane</location>
        <topology evidence="1">Multi-pass membrane protein</topology>
    </subcellularLocation>
</comment>
<evidence type="ECO:0000313" key="11">
    <source>
        <dbReference type="EMBL" id="RMI37624.1"/>
    </source>
</evidence>
<evidence type="ECO:0000256" key="5">
    <source>
        <dbReference type="ARBA" id="ARBA00022989"/>
    </source>
</evidence>
<comment type="caution">
    <text evidence="11">The sequence shown here is derived from an EMBL/GenBank/DDBJ whole genome shotgun (WGS) entry which is preliminary data.</text>
</comment>
<organism evidence="11 12">
    <name type="scientific">Streptomyces triticirhizae</name>
    <dbReference type="NCBI Taxonomy" id="2483353"/>
    <lineage>
        <taxon>Bacteria</taxon>
        <taxon>Bacillati</taxon>
        <taxon>Actinomycetota</taxon>
        <taxon>Actinomycetes</taxon>
        <taxon>Kitasatosporales</taxon>
        <taxon>Streptomycetaceae</taxon>
        <taxon>Streptomyces</taxon>
    </lineage>
</organism>
<feature type="transmembrane region" description="Helical" evidence="9">
    <location>
        <begin position="458"/>
        <end position="481"/>
    </location>
</feature>
<dbReference type="InterPro" id="IPR036259">
    <property type="entry name" value="MFS_trans_sf"/>
</dbReference>
<feature type="transmembrane region" description="Helical" evidence="9">
    <location>
        <begin position="355"/>
        <end position="373"/>
    </location>
</feature>
<dbReference type="Gene3D" id="1.20.1250.20">
    <property type="entry name" value="MFS general substrate transporter like domains"/>
    <property type="match status" value="1"/>
</dbReference>
<evidence type="ECO:0000259" key="10">
    <source>
        <dbReference type="PROSITE" id="PS50850"/>
    </source>
</evidence>
<keyword evidence="12" id="KW-1185">Reference proteome</keyword>
<name>A0A3M2LJI7_9ACTN</name>